<evidence type="ECO:0000313" key="2">
    <source>
        <dbReference type="EMBL" id="GFO11149.1"/>
    </source>
</evidence>
<gene>
    <name evidence="2" type="ORF">PoB_003765400</name>
</gene>
<comment type="caution">
    <text evidence="2">The sequence shown here is derived from an EMBL/GenBank/DDBJ whole genome shotgun (WGS) entry which is preliminary data.</text>
</comment>
<name>A0AAV4ATM3_9GAST</name>
<dbReference type="Proteomes" id="UP000735302">
    <property type="component" value="Unassembled WGS sequence"/>
</dbReference>
<organism evidence="2 3">
    <name type="scientific">Plakobranchus ocellatus</name>
    <dbReference type="NCBI Taxonomy" id="259542"/>
    <lineage>
        <taxon>Eukaryota</taxon>
        <taxon>Metazoa</taxon>
        <taxon>Spiralia</taxon>
        <taxon>Lophotrochozoa</taxon>
        <taxon>Mollusca</taxon>
        <taxon>Gastropoda</taxon>
        <taxon>Heterobranchia</taxon>
        <taxon>Euthyneura</taxon>
        <taxon>Panpulmonata</taxon>
        <taxon>Sacoglossa</taxon>
        <taxon>Placobranchoidea</taxon>
        <taxon>Plakobranchidae</taxon>
        <taxon>Plakobranchus</taxon>
    </lineage>
</organism>
<dbReference type="AlphaFoldDB" id="A0AAV4ATM3"/>
<evidence type="ECO:0000313" key="3">
    <source>
        <dbReference type="Proteomes" id="UP000735302"/>
    </source>
</evidence>
<feature type="region of interest" description="Disordered" evidence="1">
    <location>
        <begin position="1"/>
        <end position="20"/>
    </location>
</feature>
<reference evidence="2 3" key="1">
    <citation type="journal article" date="2021" name="Elife">
        <title>Chloroplast acquisition without the gene transfer in kleptoplastic sea slugs, Plakobranchus ocellatus.</title>
        <authorList>
            <person name="Maeda T."/>
            <person name="Takahashi S."/>
            <person name="Yoshida T."/>
            <person name="Shimamura S."/>
            <person name="Takaki Y."/>
            <person name="Nagai Y."/>
            <person name="Toyoda A."/>
            <person name="Suzuki Y."/>
            <person name="Arimoto A."/>
            <person name="Ishii H."/>
            <person name="Satoh N."/>
            <person name="Nishiyama T."/>
            <person name="Hasebe M."/>
            <person name="Maruyama T."/>
            <person name="Minagawa J."/>
            <person name="Obokata J."/>
            <person name="Shigenobu S."/>
        </authorList>
    </citation>
    <scope>NUCLEOTIDE SEQUENCE [LARGE SCALE GENOMIC DNA]</scope>
</reference>
<evidence type="ECO:0000256" key="1">
    <source>
        <dbReference type="SAM" id="MobiDB-lite"/>
    </source>
</evidence>
<accession>A0AAV4ATM3</accession>
<dbReference type="EMBL" id="BLXT01004220">
    <property type="protein sequence ID" value="GFO11149.1"/>
    <property type="molecule type" value="Genomic_DNA"/>
</dbReference>
<protein>
    <submittedName>
        <fullName evidence="2">Uncharacterized protein</fullName>
    </submittedName>
</protein>
<proteinExistence type="predicted"/>
<keyword evidence="3" id="KW-1185">Reference proteome</keyword>
<sequence length="104" mass="11925">MELHEMVTMHASRPSSSRTNIRTLRYNNKTGKNPPGSDHHRRIVGSTTSLVTPALMVIIEYRVSAAGMKFNLKASRSVVKFISHNVSSFRVLTRLDIWYIFRIH</sequence>